<evidence type="ECO:0000313" key="8">
    <source>
        <dbReference type="Proteomes" id="UP001595947"/>
    </source>
</evidence>
<accession>A0ABV9YQ02</accession>
<dbReference type="InterPro" id="IPR038765">
    <property type="entry name" value="Papain-like_cys_pep_sf"/>
</dbReference>
<dbReference type="InterPro" id="IPR000064">
    <property type="entry name" value="NLP_P60_dom"/>
</dbReference>
<comment type="caution">
    <text evidence="7">The sequence shown here is derived from an EMBL/GenBank/DDBJ whole genome shotgun (WGS) entry which is preliminary data.</text>
</comment>
<keyword evidence="8" id="KW-1185">Reference proteome</keyword>
<evidence type="ECO:0000313" key="7">
    <source>
        <dbReference type="EMBL" id="MFC5064007.1"/>
    </source>
</evidence>
<comment type="similarity">
    <text evidence="1">Belongs to the peptidase C40 family.</text>
</comment>
<feature type="compositionally biased region" description="Low complexity" evidence="5">
    <location>
        <begin position="10"/>
        <end position="35"/>
    </location>
</feature>
<evidence type="ECO:0000256" key="5">
    <source>
        <dbReference type="SAM" id="MobiDB-lite"/>
    </source>
</evidence>
<organism evidence="7 8">
    <name type="scientific">Actinomycetospora atypica</name>
    <dbReference type="NCBI Taxonomy" id="1290095"/>
    <lineage>
        <taxon>Bacteria</taxon>
        <taxon>Bacillati</taxon>
        <taxon>Actinomycetota</taxon>
        <taxon>Actinomycetes</taxon>
        <taxon>Pseudonocardiales</taxon>
        <taxon>Pseudonocardiaceae</taxon>
        <taxon>Actinomycetospora</taxon>
    </lineage>
</organism>
<dbReference type="Pfam" id="PF00877">
    <property type="entry name" value="NLPC_P60"/>
    <property type="match status" value="1"/>
</dbReference>
<evidence type="ECO:0000256" key="2">
    <source>
        <dbReference type="ARBA" id="ARBA00022670"/>
    </source>
</evidence>
<keyword evidence="3" id="KW-0378">Hydrolase</keyword>
<feature type="non-terminal residue" evidence="7">
    <location>
        <position position="1"/>
    </location>
</feature>
<evidence type="ECO:0000256" key="3">
    <source>
        <dbReference type="ARBA" id="ARBA00022801"/>
    </source>
</evidence>
<feature type="region of interest" description="Disordered" evidence="5">
    <location>
        <begin position="1"/>
        <end position="48"/>
    </location>
</feature>
<feature type="compositionally biased region" description="Pro residues" evidence="5">
    <location>
        <begin position="36"/>
        <end position="45"/>
    </location>
</feature>
<evidence type="ECO:0000259" key="6">
    <source>
        <dbReference type="PROSITE" id="PS51935"/>
    </source>
</evidence>
<evidence type="ECO:0000256" key="4">
    <source>
        <dbReference type="ARBA" id="ARBA00022807"/>
    </source>
</evidence>
<sequence>ADAARRAAARARLAAKPAPAAVTPAPAPASSGPAPTTTPAPPAPEPAEDPVRIVIDRALSELGTTYAWGGGNGEGPTRGIRDGGTADAFGDFDRIGFDCSGLMIYAFAGVGKQLPHYSGYQAEAGRKVPLDERRPGDMLFWADGDGIHHVALYLGDDQMVEAPESGKVVRMTPVRFDAELVPTVTRLL</sequence>
<keyword evidence="2" id="KW-0645">Protease</keyword>
<dbReference type="Gene3D" id="3.90.1720.10">
    <property type="entry name" value="endopeptidase domain like (from Nostoc punctiforme)"/>
    <property type="match status" value="1"/>
</dbReference>
<protein>
    <submittedName>
        <fullName evidence="7">NlpC/P60 family protein</fullName>
    </submittedName>
</protein>
<dbReference type="PANTHER" id="PTHR47359">
    <property type="entry name" value="PEPTIDOGLYCAN DL-ENDOPEPTIDASE CWLO"/>
    <property type="match status" value="1"/>
</dbReference>
<dbReference type="InterPro" id="IPR051794">
    <property type="entry name" value="PG_Endopeptidase_C40"/>
</dbReference>
<name>A0ABV9YQ02_9PSEU</name>
<evidence type="ECO:0000256" key="1">
    <source>
        <dbReference type="ARBA" id="ARBA00007074"/>
    </source>
</evidence>
<dbReference type="Proteomes" id="UP001595947">
    <property type="component" value="Unassembled WGS sequence"/>
</dbReference>
<dbReference type="EMBL" id="JBHSIV010000018">
    <property type="protein sequence ID" value="MFC5064007.1"/>
    <property type="molecule type" value="Genomic_DNA"/>
</dbReference>
<dbReference type="PROSITE" id="PS51935">
    <property type="entry name" value="NLPC_P60"/>
    <property type="match status" value="1"/>
</dbReference>
<dbReference type="SUPFAM" id="SSF54001">
    <property type="entry name" value="Cysteine proteinases"/>
    <property type="match status" value="1"/>
</dbReference>
<reference evidence="8" key="1">
    <citation type="journal article" date="2019" name="Int. J. Syst. Evol. Microbiol.">
        <title>The Global Catalogue of Microorganisms (GCM) 10K type strain sequencing project: providing services to taxonomists for standard genome sequencing and annotation.</title>
        <authorList>
            <consortium name="The Broad Institute Genomics Platform"/>
            <consortium name="The Broad Institute Genome Sequencing Center for Infectious Disease"/>
            <person name="Wu L."/>
            <person name="Ma J."/>
        </authorList>
    </citation>
    <scope>NUCLEOTIDE SEQUENCE [LARGE SCALE GENOMIC DNA]</scope>
    <source>
        <strain evidence="8">CGMCC 4.7093</strain>
    </source>
</reference>
<dbReference type="PANTHER" id="PTHR47359:SF3">
    <property type="entry name" value="NLP_P60 DOMAIN-CONTAINING PROTEIN-RELATED"/>
    <property type="match status" value="1"/>
</dbReference>
<dbReference type="RefSeq" id="WP_378037347.1">
    <property type="nucleotide sequence ID" value="NZ_JBHSIV010000018.1"/>
</dbReference>
<feature type="domain" description="NlpC/P60" evidence="6">
    <location>
        <begin position="48"/>
        <end position="188"/>
    </location>
</feature>
<gene>
    <name evidence="7" type="ORF">ACFPBZ_17435</name>
</gene>
<keyword evidence="4" id="KW-0788">Thiol protease</keyword>
<proteinExistence type="inferred from homology"/>